<feature type="compositionally biased region" description="Basic and acidic residues" evidence="1">
    <location>
        <begin position="10"/>
        <end position="26"/>
    </location>
</feature>
<dbReference type="GeneID" id="114451221"/>
<proteinExistence type="predicted"/>
<evidence type="ECO:0000313" key="3">
    <source>
        <dbReference type="RefSeq" id="XP_028285601.1"/>
    </source>
</evidence>
<reference evidence="3" key="1">
    <citation type="submission" date="2025-08" db="UniProtKB">
        <authorList>
            <consortium name="RefSeq"/>
        </authorList>
    </citation>
    <scope>IDENTIFICATION</scope>
</reference>
<evidence type="ECO:0000313" key="2">
    <source>
        <dbReference type="Proteomes" id="UP000515145"/>
    </source>
</evidence>
<dbReference type="SUPFAM" id="SSF57850">
    <property type="entry name" value="RING/U-box"/>
    <property type="match status" value="1"/>
</dbReference>
<evidence type="ECO:0000256" key="1">
    <source>
        <dbReference type="SAM" id="MobiDB-lite"/>
    </source>
</evidence>
<dbReference type="InParanoid" id="A0A6P7KDY2"/>
<gene>
    <name evidence="3" type="primary">LOC114451221</name>
</gene>
<dbReference type="AlphaFoldDB" id="A0A6P7KDY2"/>
<feature type="region of interest" description="Disordered" evidence="1">
    <location>
        <begin position="1"/>
        <end position="54"/>
    </location>
</feature>
<name>A0A6P7KDY2_9TELE</name>
<organism evidence="2 3">
    <name type="scientific">Parambassis ranga</name>
    <name type="common">Indian glassy fish</name>
    <dbReference type="NCBI Taxonomy" id="210632"/>
    <lineage>
        <taxon>Eukaryota</taxon>
        <taxon>Metazoa</taxon>
        <taxon>Chordata</taxon>
        <taxon>Craniata</taxon>
        <taxon>Vertebrata</taxon>
        <taxon>Euteleostomi</taxon>
        <taxon>Actinopterygii</taxon>
        <taxon>Neopterygii</taxon>
        <taxon>Teleostei</taxon>
        <taxon>Neoteleostei</taxon>
        <taxon>Acanthomorphata</taxon>
        <taxon>Ovalentaria</taxon>
        <taxon>Ambassidae</taxon>
        <taxon>Parambassis</taxon>
    </lineage>
</organism>
<dbReference type="Proteomes" id="UP000515145">
    <property type="component" value="Chromosome 18"/>
</dbReference>
<keyword evidence="2" id="KW-1185">Reference proteome</keyword>
<dbReference type="OrthoDB" id="419317at2759"/>
<accession>A0A6P7KDY2</accession>
<sequence length="312" mass="35242">MKLSTGARGDTFEYSHEPLSETDPRCPRSQIHGAAMRAAKQPKMSRTQTTQPEKCYDPQDATLTFVEEQDHLDFFCEGFASQRAQMSCGHAVTPASLTSWCQVLLFQGKSRFVCAQPGCDAVWPFEEVCKMALLTPKEKKQFKRSLAYNSYKENFGVQTCPGCMSSVQRKNKSNLRVRCKTCTAKRGRTFEFCWQCLREWKGPQRRSDRCDNDGCYNPALRTLAACPEMTFDHVSEVRGCPSVRACPTCGALLEHSRKHCKTIVCPRCTVKFCFVCLKLATKCDNLYNVCASGVAPRQTSIPVWKTKQRQTS</sequence>
<dbReference type="RefSeq" id="XP_028285601.1">
    <property type="nucleotide sequence ID" value="XM_028429800.1"/>
</dbReference>
<protein>
    <submittedName>
        <fullName evidence="3">Probable E3 ubiquitin-protein ligase ARI8</fullName>
    </submittedName>
</protein>